<proteinExistence type="predicted"/>
<dbReference type="Proteomes" id="UP000001645">
    <property type="component" value="Chromosome 4"/>
</dbReference>
<accession>A0A803XLE2</accession>
<reference evidence="1" key="3">
    <citation type="submission" date="2025-09" db="UniProtKB">
        <authorList>
            <consortium name="Ensembl"/>
        </authorList>
    </citation>
    <scope>IDENTIFICATION</scope>
</reference>
<evidence type="ECO:0008006" key="3">
    <source>
        <dbReference type="Google" id="ProtNLM"/>
    </source>
</evidence>
<reference evidence="1 2" key="1">
    <citation type="journal article" date="2010" name="PLoS Biol.">
        <title>Multi-platform next-generation sequencing of the domestic turkey (Meleagris gallopavo): genome assembly and analysis.</title>
        <authorList>
            <person name="Dalloul R.A."/>
            <person name="Long J.A."/>
            <person name="Zimin A.V."/>
            <person name="Aslam L."/>
            <person name="Beal K."/>
            <person name="Blomberg L.A."/>
            <person name="Bouffard P."/>
            <person name="Burt D.W."/>
            <person name="Crasta O."/>
            <person name="Crooijmans R.P."/>
            <person name="Cooper K."/>
            <person name="Coulombe R.A."/>
            <person name="De S."/>
            <person name="Delany M.E."/>
            <person name="Dodgson J.B."/>
            <person name="Dong J.J."/>
            <person name="Evans C."/>
            <person name="Frederickson K.M."/>
            <person name="Flicek P."/>
            <person name="Florea L."/>
            <person name="Folkerts O."/>
            <person name="Groenen M.A."/>
            <person name="Harkins T.T."/>
            <person name="Herrero J."/>
            <person name="Hoffmann S."/>
            <person name="Megens H.J."/>
            <person name="Jiang A."/>
            <person name="de Jong P."/>
            <person name="Kaiser P."/>
            <person name="Kim H."/>
            <person name="Kim K.W."/>
            <person name="Kim S."/>
            <person name="Langenberger D."/>
            <person name="Lee M.K."/>
            <person name="Lee T."/>
            <person name="Mane S."/>
            <person name="Marcais G."/>
            <person name="Marz M."/>
            <person name="McElroy A.P."/>
            <person name="Modise T."/>
            <person name="Nefedov M."/>
            <person name="Notredame C."/>
            <person name="Paton I.R."/>
            <person name="Payne W.S."/>
            <person name="Pertea G."/>
            <person name="Prickett D."/>
            <person name="Puiu D."/>
            <person name="Qioa D."/>
            <person name="Raineri E."/>
            <person name="Ruffier M."/>
            <person name="Salzberg S.L."/>
            <person name="Schatz M.C."/>
            <person name="Scheuring C."/>
            <person name="Schmidt C.J."/>
            <person name="Schroeder S."/>
            <person name="Searle S.M."/>
            <person name="Smith E.J."/>
            <person name="Smith J."/>
            <person name="Sonstegard T.S."/>
            <person name="Stadler P.F."/>
            <person name="Tafer H."/>
            <person name="Tu Z.J."/>
            <person name="Van Tassell C.P."/>
            <person name="Vilella A.J."/>
            <person name="Williams K.P."/>
            <person name="Yorke J.A."/>
            <person name="Zhang L."/>
            <person name="Zhang H.B."/>
            <person name="Zhang X."/>
            <person name="Zhang Y."/>
            <person name="Reed K.M."/>
        </authorList>
    </citation>
    <scope>NUCLEOTIDE SEQUENCE [LARGE SCALE GENOMIC DNA]</scope>
</reference>
<name>A0A803XLE2_MELGA</name>
<organism evidence="1 2">
    <name type="scientific">Meleagris gallopavo</name>
    <name type="common">Wild turkey</name>
    <dbReference type="NCBI Taxonomy" id="9103"/>
    <lineage>
        <taxon>Eukaryota</taxon>
        <taxon>Metazoa</taxon>
        <taxon>Chordata</taxon>
        <taxon>Craniata</taxon>
        <taxon>Vertebrata</taxon>
        <taxon>Euteleostomi</taxon>
        <taxon>Archelosauria</taxon>
        <taxon>Archosauria</taxon>
        <taxon>Dinosauria</taxon>
        <taxon>Saurischia</taxon>
        <taxon>Theropoda</taxon>
        <taxon>Coelurosauria</taxon>
        <taxon>Aves</taxon>
        <taxon>Neognathae</taxon>
        <taxon>Galloanserae</taxon>
        <taxon>Galliformes</taxon>
        <taxon>Phasianidae</taxon>
        <taxon>Meleagridinae</taxon>
        <taxon>Meleagris</taxon>
    </lineage>
</organism>
<reference evidence="1" key="2">
    <citation type="submission" date="2025-08" db="UniProtKB">
        <authorList>
            <consortium name="Ensembl"/>
        </authorList>
    </citation>
    <scope>IDENTIFICATION</scope>
</reference>
<evidence type="ECO:0000313" key="1">
    <source>
        <dbReference type="Ensembl" id="ENSMGAP00000020338.1"/>
    </source>
</evidence>
<dbReference type="InParanoid" id="A0A803XLE2"/>
<evidence type="ECO:0000313" key="2">
    <source>
        <dbReference type="Proteomes" id="UP000001645"/>
    </source>
</evidence>
<dbReference type="Ensembl" id="ENSMGAT00000025594.1">
    <property type="protein sequence ID" value="ENSMGAP00000020338.1"/>
    <property type="gene ID" value="ENSMGAG00000022936.1"/>
</dbReference>
<protein>
    <recommendedName>
        <fullName evidence="3">TBC1 domain containing kinase</fullName>
    </recommendedName>
</protein>
<sequence length="120" mass="13247">MFPLRDTEMGASTFFASALPHDVCGSNGLPLTPNSIKILGRFQILKTITHPRLCQYVDITRGKHERLVVAAEHCENSLEDLLREGKPVRLVAGSFNSDFKCKAPIHIAFGAKTTLLLKSK</sequence>
<dbReference type="AlphaFoldDB" id="A0A803XLE2"/>
<dbReference type="GeneTree" id="ENSGT00940000169429"/>
<keyword evidence="2" id="KW-1185">Reference proteome</keyword>